<reference evidence="2 3" key="1">
    <citation type="submission" date="2023-08" db="EMBL/GenBank/DDBJ databases">
        <title>Annotated Genome Sequence of Vanrija albida AlHP1.</title>
        <authorList>
            <person name="Herzog R."/>
        </authorList>
    </citation>
    <scope>NUCLEOTIDE SEQUENCE [LARGE SCALE GENOMIC DNA]</scope>
    <source>
        <strain evidence="2 3">AlHP1</strain>
    </source>
</reference>
<feature type="compositionally biased region" description="Low complexity" evidence="1">
    <location>
        <begin position="459"/>
        <end position="487"/>
    </location>
</feature>
<name>A0ABR3Q7D3_9TREE</name>
<feature type="compositionally biased region" description="Low complexity" evidence="1">
    <location>
        <begin position="146"/>
        <end position="157"/>
    </location>
</feature>
<evidence type="ECO:0000313" key="3">
    <source>
        <dbReference type="Proteomes" id="UP001565368"/>
    </source>
</evidence>
<dbReference type="Proteomes" id="UP001565368">
    <property type="component" value="Unassembled WGS sequence"/>
</dbReference>
<feature type="compositionally biased region" description="Pro residues" evidence="1">
    <location>
        <begin position="1164"/>
        <end position="1175"/>
    </location>
</feature>
<dbReference type="GeneID" id="95985713"/>
<feature type="compositionally biased region" description="Pro residues" evidence="1">
    <location>
        <begin position="217"/>
        <end position="229"/>
    </location>
</feature>
<feature type="compositionally biased region" description="Low complexity" evidence="1">
    <location>
        <begin position="1378"/>
        <end position="1410"/>
    </location>
</feature>
<organism evidence="2 3">
    <name type="scientific">Vanrija albida</name>
    <dbReference type="NCBI Taxonomy" id="181172"/>
    <lineage>
        <taxon>Eukaryota</taxon>
        <taxon>Fungi</taxon>
        <taxon>Dikarya</taxon>
        <taxon>Basidiomycota</taxon>
        <taxon>Agaricomycotina</taxon>
        <taxon>Tremellomycetes</taxon>
        <taxon>Trichosporonales</taxon>
        <taxon>Trichosporonaceae</taxon>
        <taxon>Vanrija</taxon>
    </lineage>
</organism>
<feature type="compositionally biased region" description="Low complexity" evidence="1">
    <location>
        <begin position="1035"/>
        <end position="1053"/>
    </location>
</feature>
<feature type="compositionally biased region" description="Low complexity" evidence="1">
    <location>
        <begin position="569"/>
        <end position="596"/>
    </location>
</feature>
<dbReference type="RefSeq" id="XP_069210595.1">
    <property type="nucleotide sequence ID" value="XM_069353177.1"/>
</dbReference>
<feature type="compositionally biased region" description="Basic and acidic residues" evidence="1">
    <location>
        <begin position="1024"/>
        <end position="1033"/>
    </location>
</feature>
<feature type="compositionally biased region" description="Polar residues" evidence="1">
    <location>
        <begin position="1136"/>
        <end position="1150"/>
    </location>
</feature>
<feature type="compositionally biased region" description="Low complexity" evidence="1">
    <location>
        <begin position="732"/>
        <end position="745"/>
    </location>
</feature>
<comment type="caution">
    <text evidence="2">The sequence shown here is derived from an EMBL/GenBank/DDBJ whole genome shotgun (WGS) entry which is preliminary data.</text>
</comment>
<sequence length="1610" mass="165549">MAKRKRPSSPTGEGATGSSSPAAPSPRKSKKSRSGSSSYSTPSTAQATPSSSSTDSAKVDFSLVGSGKTYSRKLDSKKSLDSLIPKIAKEFGVSVLGLRLVHVRAGGVEQEIWDDFDFQAVKARAHATKSKTETVRVYSALLGSQPATPEVPAPAVAKSSNPAPVAVDKGKARDTAPAAPVRQPNSVIATPKSALRTPGNSDTPRSQKRVIINLPSDSPPSTPTPPSRPAPAQVSKPTPPKQLTNPPLVLANGPAAATTATKRRRRRKSSNANEGAAASATPQPTAASPPSTSTSPTALPVSAAAAKYKPARPSPLSQAAHAEPDDGADQPAAKKAKTVDLPTASPVTASPVTTAKVASPAAPRPAAKKAPAASASPSNVKIAPKPAPEPKKRRASDFPPIVGTVPVVGTVPPVVETVTPVPGPVASPAVGSTSAPAPSNAESSTTAAKAPLARRKARTSSASEAVTAASTAAPAAPVAPAAAAAPSSPAPASPRKIAPAPASPRKIAPAPATPSRAPRAPSPTKASTTPSVVPDYVKYARPGESLTSTIIRLSPSPSSREEAVEDVESAVSVAQEEAQSSVNATAANGEENTAPAQESASLEAAEPANGLVIDAENEPSPEAAAVQPPASDSYSNNIPCALCGKEADHIHRDCPAVAAGVDRLRERLEERRAELVRMKEAANAKPRRPSAYVTAADIEAEYEESSDTVCDSIKQWISRLTSVAAKVNTGTPRPGASPKKPAPAANNFLSIGNRRLEPSAPSTPLSREAVARASEDSESSMSSAASTPAVGANGVNTPETPFYPQAIHLKALARPRRPGSMSGLSVSDAVIETGDSASESSSSESESTSSYESESSSESDGNDSDDSSSEAGDVDPADLMRQIMTQPLSKRQKRQARASAASMHPVEAGEAVSDSEHSDDELQRPATQRRGSDSSIGDLEDADPAGPAEPESDGESEAEKARREAILSEVVAETTMTVEEPDSSASSSSDSSTGAVTPNGNDAAEEADSDSSSADSSVGTATPKDGDAVKEAARASSSPDSSTSAVTPDSNDAAVEEAASDDAMDVDEPAPAPAVAALKQPESSQASSPSSRSRKFNTLAERVGESPVMDDLPGDIALREVIIDEADDQDVPPPRSSNGPEPSSSFTPTQVDVPERESAGSTPAPTPPPPAPPVEPPKRRGRPPKNPKPVEREPSLSPPPAEEEASETSSQPVRRSTRSTRALPASQPTPRVTRAASKEPPASQPPARATRAASREAAASQPTTRMTRTASRDSSQLPARVTRAASRDSPPATQPTTRATKATEPPSPLHSQATSHTRSTRTTRGSASSDPLQSSPVLPKRLGSNAVIPEEPELDFEASQVSGARFQARMENDEESTSLPPSSLPPAAQQPNGTPSSSVAASSQAQPVVPETQSSPVRRRTRLSQSQEDAPLFMTQPSQLPETQAYNPLPPALLQETQAPESMPAEPSSNANGKPEDDSDDGLSALSSDDEGAGKSLYPPLPVLNFSRRSQPVPQPSSSIPTLGSLPKDLLRQGRAVGAGMWSALTRSSSAANGATSSQPAVAEAAGNSSESGSDTDSDDDYVNEAVKARYAGSRRKSRGPRTSGIMKGW</sequence>
<feature type="compositionally biased region" description="Low complexity" evidence="1">
    <location>
        <begin position="399"/>
        <end position="432"/>
    </location>
</feature>
<accession>A0ABR3Q7D3</accession>
<protein>
    <recommendedName>
        <fullName evidence="4">CCHC-type domain-containing protein</fullName>
    </recommendedName>
</protein>
<feature type="compositionally biased region" description="Low complexity" evidence="1">
    <location>
        <begin position="969"/>
        <end position="992"/>
    </location>
</feature>
<evidence type="ECO:0000256" key="1">
    <source>
        <dbReference type="SAM" id="MobiDB-lite"/>
    </source>
</evidence>
<feature type="region of interest" description="Disordered" evidence="1">
    <location>
        <begin position="814"/>
        <end position="1527"/>
    </location>
</feature>
<feature type="compositionally biased region" description="Polar residues" evidence="1">
    <location>
        <begin position="1264"/>
        <end position="1277"/>
    </location>
</feature>
<feature type="compositionally biased region" description="Acidic residues" evidence="1">
    <location>
        <begin position="1574"/>
        <end position="1583"/>
    </location>
</feature>
<feature type="compositionally biased region" description="Polar residues" evidence="1">
    <location>
        <begin position="1547"/>
        <end position="1560"/>
    </location>
</feature>
<feature type="compositionally biased region" description="Low complexity" evidence="1">
    <location>
        <begin position="8"/>
        <end position="26"/>
    </location>
</feature>
<feature type="compositionally biased region" description="Acidic residues" evidence="1">
    <location>
        <begin position="1054"/>
        <end position="1068"/>
    </location>
</feature>
<feature type="region of interest" description="Disordered" evidence="1">
    <location>
        <begin position="146"/>
        <end position="635"/>
    </location>
</feature>
<feature type="compositionally biased region" description="Low complexity" evidence="1">
    <location>
        <begin position="34"/>
        <end position="56"/>
    </location>
</feature>
<evidence type="ECO:0000313" key="2">
    <source>
        <dbReference type="EMBL" id="KAL1410651.1"/>
    </source>
</evidence>
<feature type="compositionally biased region" description="Low complexity" evidence="1">
    <location>
        <begin position="835"/>
        <end position="854"/>
    </location>
</feature>
<feature type="compositionally biased region" description="Polar residues" evidence="1">
    <location>
        <begin position="1435"/>
        <end position="1446"/>
    </location>
</feature>
<feature type="compositionally biased region" description="Low complexity" evidence="1">
    <location>
        <begin position="1561"/>
        <end position="1573"/>
    </location>
</feature>
<feature type="compositionally biased region" description="Polar residues" evidence="1">
    <location>
        <begin position="545"/>
        <end position="557"/>
    </location>
</feature>
<feature type="compositionally biased region" description="Low complexity" evidence="1">
    <location>
        <begin position="493"/>
        <end position="534"/>
    </location>
</feature>
<feature type="region of interest" description="Disordered" evidence="1">
    <location>
        <begin position="1547"/>
        <end position="1610"/>
    </location>
</feature>
<feature type="compositionally biased region" description="Low complexity" evidence="1">
    <location>
        <begin position="355"/>
        <end position="384"/>
    </location>
</feature>
<feature type="compositionally biased region" description="Low complexity" evidence="1">
    <location>
        <begin position="1314"/>
        <end position="1329"/>
    </location>
</feature>
<feature type="compositionally biased region" description="Basic and acidic residues" evidence="1">
    <location>
        <begin position="957"/>
        <end position="966"/>
    </location>
</feature>
<evidence type="ECO:0008006" key="4">
    <source>
        <dbReference type="Google" id="ProtNLM"/>
    </source>
</evidence>
<gene>
    <name evidence="2" type="ORF">Q8F55_004670</name>
</gene>
<feature type="compositionally biased region" description="Acidic residues" evidence="1">
    <location>
        <begin position="855"/>
        <end position="876"/>
    </location>
</feature>
<feature type="region of interest" description="Disordered" evidence="1">
    <location>
        <begin position="1"/>
        <end position="58"/>
    </location>
</feature>
<keyword evidence="3" id="KW-1185">Reference proteome</keyword>
<feature type="compositionally biased region" description="Low complexity" evidence="1">
    <location>
        <begin position="1507"/>
        <end position="1521"/>
    </location>
</feature>
<feature type="compositionally biased region" description="Low complexity" evidence="1">
    <location>
        <begin position="1073"/>
        <end position="1091"/>
    </location>
</feature>
<feature type="region of interest" description="Disordered" evidence="1">
    <location>
        <begin position="727"/>
        <end position="801"/>
    </location>
</feature>
<feature type="compositionally biased region" description="Polar residues" evidence="1">
    <location>
        <begin position="433"/>
        <end position="444"/>
    </location>
</feature>
<feature type="compositionally biased region" description="Basic and acidic residues" evidence="1">
    <location>
        <begin position="914"/>
        <end position="923"/>
    </location>
</feature>
<dbReference type="EMBL" id="JBBXJM010000003">
    <property type="protein sequence ID" value="KAL1410651.1"/>
    <property type="molecule type" value="Genomic_DNA"/>
</dbReference>
<feature type="compositionally biased region" description="Low complexity" evidence="1">
    <location>
        <begin position="1245"/>
        <end position="1263"/>
    </location>
</feature>
<proteinExistence type="predicted"/>
<feature type="compositionally biased region" description="Low complexity" evidence="1">
    <location>
        <begin position="270"/>
        <end position="306"/>
    </location>
</feature>